<dbReference type="SUPFAM" id="SSF56300">
    <property type="entry name" value="Metallo-dependent phosphatases"/>
    <property type="match status" value="1"/>
</dbReference>
<comment type="caution">
    <text evidence="2">The sequence shown here is derived from an EMBL/GenBank/DDBJ whole genome shotgun (WGS) entry which is preliminary data.</text>
</comment>
<keyword evidence="3" id="KW-1185">Reference proteome</keyword>
<feature type="domain" description="Calcineurin-like phosphoesterase" evidence="1">
    <location>
        <begin position="18"/>
        <end position="127"/>
    </location>
</feature>
<dbReference type="GO" id="GO:0009166">
    <property type="term" value="P:nucleotide catabolic process"/>
    <property type="evidence" value="ECO:0007669"/>
    <property type="project" value="InterPro"/>
</dbReference>
<dbReference type="PANTHER" id="PTHR11575:SF48">
    <property type="entry name" value="5'-NUCLEOTIDASE"/>
    <property type="match status" value="1"/>
</dbReference>
<sequence>MPLLTENCEQQSSNGSITIIHFNDCYNVEPASTEPCGGAARFKCAVDTLYDENCMVLFSGDILSPSIMSTFTKGEQMIAVLNECRVDCAVYGNHDFDFGVENLVSVAKQTTFPWLISNVVDNETNRPLAEGKITHILQRNGKKFGLIGLVEEEWLATLATIDKEDVTYYDFV</sequence>
<dbReference type="Proteomes" id="UP000288716">
    <property type="component" value="Unassembled WGS sequence"/>
</dbReference>
<feature type="non-terminal residue" evidence="2">
    <location>
        <position position="172"/>
    </location>
</feature>
<dbReference type="InterPro" id="IPR029052">
    <property type="entry name" value="Metallo-depent_PP-like"/>
</dbReference>
<dbReference type="GO" id="GO:0016787">
    <property type="term" value="F:hydrolase activity"/>
    <property type="evidence" value="ECO:0007669"/>
    <property type="project" value="InterPro"/>
</dbReference>
<dbReference type="InterPro" id="IPR004843">
    <property type="entry name" value="Calcineurin-like_PHP"/>
</dbReference>
<dbReference type="Pfam" id="PF00149">
    <property type="entry name" value="Metallophos"/>
    <property type="match status" value="1"/>
</dbReference>
<dbReference type="InterPro" id="IPR006179">
    <property type="entry name" value="5_nucleotidase/apyrase"/>
</dbReference>
<dbReference type="EMBL" id="NCKV01013446">
    <property type="protein sequence ID" value="RWS21153.1"/>
    <property type="molecule type" value="Genomic_DNA"/>
</dbReference>
<dbReference type="STRING" id="299467.A0A443S0Z7"/>
<dbReference type="Gene3D" id="3.60.21.10">
    <property type="match status" value="1"/>
</dbReference>
<name>A0A443S0Z7_9ACAR</name>
<evidence type="ECO:0000259" key="1">
    <source>
        <dbReference type="Pfam" id="PF00149"/>
    </source>
</evidence>
<proteinExistence type="predicted"/>
<dbReference type="OrthoDB" id="10252235at2759"/>
<dbReference type="AlphaFoldDB" id="A0A443S0Z7"/>
<dbReference type="PANTHER" id="PTHR11575">
    <property type="entry name" value="5'-NUCLEOTIDASE-RELATED"/>
    <property type="match status" value="1"/>
</dbReference>
<organism evidence="2 3">
    <name type="scientific">Leptotrombidium deliense</name>
    <dbReference type="NCBI Taxonomy" id="299467"/>
    <lineage>
        <taxon>Eukaryota</taxon>
        <taxon>Metazoa</taxon>
        <taxon>Ecdysozoa</taxon>
        <taxon>Arthropoda</taxon>
        <taxon>Chelicerata</taxon>
        <taxon>Arachnida</taxon>
        <taxon>Acari</taxon>
        <taxon>Acariformes</taxon>
        <taxon>Trombidiformes</taxon>
        <taxon>Prostigmata</taxon>
        <taxon>Anystina</taxon>
        <taxon>Parasitengona</taxon>
        <taxon>Trombiculoidea</taxon>
        <taxon>Trombiculidae</taxon>
        <taxon>Leptotrombidium</taxon>
    </lineage>
</organism>
<dbReference type="VEuPathDB" id="VectorBase:LDEU010887"/>
<evidence type="ECO:0000313" key="2">
    <source>
        <dbReference type="EMBL" id="RWS21153.1"/>
    </source>
</evidence>
<protein>
    <submittedName>
        <fullName evidence="2">Trifunctional nucleotide phosphoesterase protein YfkN-like protein</fullName>
    </submittedName>
</protein>
<reference evidence="2 3" key="1">
    <citation type="journal article" date="2018" name="Gigascience">
        <title>Genomes of trombidid mites reveal novel predicted allergens and laterally-transferred genes associated with secondary metabolism.</title>
        <authorList>
            <person name="Dong X."/>
            <person name="Chaisiri K."/>
            <person name="Xia D."/>
            <person name="Armstrong S.D."/>
            <person name="Fang Y."/>
            <person name="Donnelly M.J."/>
            <person name="Kadowaki T."/>
            <person name="McGarry J.W."/>
            <person name="Darby A.C."/>
            <person name="Makepeace B.L."/>
        </authorList>
    </citation>
    <scope>NUCLEOTIDE SEQUENCE [LARGE SCALE GENOMIC DNA]</scope>
    <source>
        <strain evidence="2">UoL-UT</strain>
    </source>
</reference>
<gene>
    <name evidence="2" type="ORF">B4U80_00716</name>
</gene>
<accession>A0A443S0Z7</accession>
<evidence type="ECO:0000313" key="3">
    <source>
        <dbReference type="Proteomes" id="UP000288716"/>
    </source>
</evidence>